<evidence type="ECO:0000256" key="1">
    <source>
        <dbReference type="SAM" id="MobiDB-lite"/>
    </source>
</evidence>
<dbReference type="Proteomes" id="UP000053095">
    <property type="component" value="Unassembled WGS sequence"/>
</dbReference>
<feature type="region of interest" description="Disordered" evidence="1">
    <location>
        <begin position="180"/>
        <end position="202"/>
    </location>
</feature>
<reference evidence="3" key="1">
    <citation type="journal article" date="2015" name="Genome Announc.">
        <title>Draft genome sequence of Talaromyces cellulolyticus strain Y-94, a source of lignocellulosic biomass-degrading enzymes.</title>
        <authorList>
            <person name="Fujii T."/>
            <person name="Koike H."/>
            <person name="Sawayama S."/>
            <person name="Yano S."/>
            <person name="Inoue H."/>
        </authorList>
    </citation>
    <scope>NUCLEOTIDE SEQUENCE [LARGE SCALE GENOMIC DNA]</scope>
    <source>
        <strain evidence="3">Y-94</strain>
    </source>
</reference>
<sequence>MEQLIFRNVPAIHFPFVDCNLDQLNQLSRDTETLSRILHQTKRVVSCLNLLFSRIHNNQVVRCTPQSVNVTAAARYNPSPAGSGLDLSGISINSFIGLVTFLPLPDIKVLANYRDALRRADDFFEGGMPNAKWGVYYTHLIACNPEWAQRFLDEIHNADSRTNSTISALNPHNQVVLQNTTSPANPTSTPKETHPPILPLKQNKSSLPSYDQISQEVLLYLRALKAKEKAWGPENVTTLDTVNDLGTLYALQGNTAEAEKMYVRALAGFEKAFGKNHDRTLKVSVELQDLRARSSIA</sequence>
<evidence type="ECO:0000313" key="2">
    <source>
        <dbReference type="EMBL" id="GAM38384.1"/>
    </source>
</evidence>
<protein>
    <submittedName>
        <fullName evidence="2">Uncharacterized protein</fullName>
    </submittedName>
</protein>
<feature type="compositionally biased region" description="Low complexity" evidence="1">
    <location>
        <begin position="180"/>
        <end position="190"/>
    </location>
</feature>
<gene>
    <name evidence="2" type="ORF">TCE0_033r09063</name>
</gene>
<proteinExistence type="predicted"/>
<evidence type="ECO:0000313" key="3">
    <source>
        <dbReference type="Proteomes" id="UP000053095"/>
    </source>
</evidence>
<dbReference type="InterPro" id="IPR011990">
    <property type="entry name" value="TPR-like_helical_dom_sf"/>
</dbReference>
<dbReference type="Gene3D" id="1.25.40.10">
    <property type="entry name" value="Tetratricopeptide repeat domain"/>
    <property type="match status" value="1"/>
</dbReference>
<comment type="caution">
    <text evidence="2">The sequence shown here is derived from an EMBL/GenBank/DDBJ whole genome shotgun (WGS) entry which is preliminary data.</text>
</comment>
<accession>A0A6V8HJH4</accession>
<dbReference type="AlphaFoldDB" id="A0A6V8HJH4"/>
<keyword evidence="3" id="KW-1185">Reference proteome</keyword>
<name>A0A6V8HJH4_TALPI</name>
<dbReference type="EMBL" id="DF933829">
    <property type="protein sequence ID" value="GAM38384.1"/>
    <property type="molecule type" value="Genomic_DNA"/>
</dbReference>
<dbReference type="Pfam" id="PF13374">
    <property type="entry name" value="TPR_10"/>
    <property type="match status" value="1"/>
</dbReference>
<organism evidence="2 3">
    <name type="scientific">Talaromyces pinophilus</name>
    <name type="common">Penicillium pinophilum</name>
    <dbReference type="NCBI Taxonomy" id="128442"/>
    <lineage>
        <taxon>Eukaryota</taxon>
        <taxon>Fungi</taxon>
        <taxon>Dikarya</taxon>
        <taxon>Ascomycota</taxon>
        <taxon>Pezizomycotina</taxon>
        <taxon>Eurotiomycetes</taxon>
        <taxon>Eurotiomycetidae</taxon>
        <taxon>Eurotiales</taxon>
        <taxon>Trichocomaceae</taxon>
        <taxon>Talaromyces</taxon>
        <taxon>Talaromyces sect. Talaromyces</taxon>
    </lineage>
</organism>